<dbReference type="Proteomes" id="UP000046393">
    <property type="component" value="Unplaced"/>
</dbReference>
<name>A0A0N5ACK6_9BILA</name>
<accession>A0A0N5ACK6</accession>
<keyword evidence="7" id="KW-1185">Reference proteome</keyword>
<dbReference type="GO" id="GO:0007097">
    <property type="term" value="P:nuclear migration"/>
    <property type="evidence" value="ECO:0007669"/>
    <property type="project" value="TreeGrafter"/>
</dbReference>
<feature type="coiled-coil region" evidence="4">
    <location>
        <begin position="171"/>
        <end position="265"/>
    </location>
</feature>
<dbReference type="PROSITE" id="PS51841">
    <property type="entry name" value="LTD"/>
    <property type="match status" value="1"/>
</dbReference>
<dbReference type="FunFam" id="1.20.5.1160:FF:000016">
    <property type="entry name" value="Intermediate filament protein A"/>
    <property type="match status" value="1"/>
</dbReference>
<dbReference type="FunFam" id="2.60.40.1260:FF:000003">
    <property type="entry name" value="Intermediate filament protein A"/>
    <property type="match status" value="1"/>
</dbReference>
<dbReference type="SMART" id="SM01391">
    <property type="entry name" value="Filament"/>
    <property type="match status" value="1"/>
</dbReference>
<dbReference type="Gene3D" id="1.20.5.1160">
    <property type="entry name" value="Vasodilator-stimulated phosphoprotein"/>
    <property type="match status" value="1"/>
</dbReference>
<dbReference type="WBParaSite" id="SMUV_0000188201-mRNA-1">
    <property type="protein sequence ID" value="SMUV_0000188201-mRNA-1"/>
    <property type="gene ID" value="SMUV_0000188201"/>
</dbReference>
<dbReference type="AlphaFoldDB" id="A0A0N5ACK6"/>
<dbReference type="GO" id="GO:0005200">
    <property type="term" value="F:structural constituent of cytoskeleton"/>
    <property type="evidence" value="ECO:0007669"/>
    <property type="project" value="TreeGrafter"/>
</dbReference>
<dbReference type="SUPFAM" id="SSF64593">
    <property type="entry name" value="Intermediate filament protein, coiled coil region"/>
    <property type="match status" value="1"/>
</dbReference>
<dbReference type="GO" id="GO:0006998">
    <property type="term" value="P:nuclear envelope organization"/>
    <property type="evidence" value="ECO:0007669"/>
    <property type="project" value="TreeGrafter"/>
</dbReference>
<dbReference type="PROSITE" id="PS00226">
    <property type="entry name" value="IF_ROD_1"/>
    <property type="match status" value="1"/>
</dbReference>
<evidence type="ECO:0000259" key="5">
    <source>
        <dbReference type="PROSITE" id="PS51841"/>
    </source>
</evidence>
<dbReference type="GO" id="GO:0005882">
    <property type="term" value="C:intermediate filament"/>
    <property type="evidence" value="ECO:0007669"/>
    <property type="project" value="UniProtKB-KW"/>
</dbReference>
<proteinExistence type="inferred from homology"/>
<feature type="domain" description="IF rod" evidence="6">
    <location>
        <begin position="1"/>
        <end position="266"/>
    </location>
</feature>
<dbReference type="InterPro" id="IPR039008">
    <property type="entry name" value="IF_rod_dom"/>
</dbReference>
<dbReference type="FunFam" id="1.20.5.500:FF:000001">
    <property type="entry name" value="Type II keratin 23"/>
    <property type="match status" value="1"/>
</dbReference>
<evidence type="ECO:0000256" key="1">
    <source>
        <dbReference type="ARBA" id="ARBA00022754"/>
    </source>
</evidence>
<dbReference type="PROSITE" id="PS51842">
    <property type="entry name" value="IF_ROD_2"/>
    <property type="match status" value="1"/>
</dbReference>
<dbReference type="PANTHER" id="PTHR45721">
    <property type="entry name" value="LAMIN DM0-RELATED"/>
    <property type="match status" value="1"/>
</dbReference>
<dbReference type="PANTHER" id="PTHR45721:SF12">
    <property type="entry name" value="INTERMEDIATE FILAMENT PROTEIN IFA-1"/>
    <property type="match status" value="1"/>
</dbReference>
<evidence type="ECO:0000256" key="2">
    <source>
        <dbReference type="ARBA" id="ARBA00023054"/>
    </source>
</evidence>
<dbReference type="Pfam" id="PF00038">
    <property type="entry name" value="Filament"/>
    <property type="match status" value="1"/>
</dbReference>
<evidence type="ECO:0000256" key="4">
    <source>
        <dbReference type="SAM" id="Coils"/>
    </source>
</evidence>
<sequence length="422" mass="49209">RYDDALKAHEGDRARIDDLLEQLAKLEAEVNFLRRRITNVEEEIARIKKENINFANELGKARADLDQETLNRIDYQNQVQTLLEEIDFIRRAHDQEISELQAMASRDTTPENREYFKNELASAIRDIRAEYDQICNVNRNDMESWYKLKVQEIQTQSNRQNLEQNYAKEEVKRLRVQLTDLRGKLADLEGRNSLLEKQTQELNYQLEDDQRSYEAALNDRDSQIRKMREECQGLMLELQMLLDTKQTLDAEIAIYRKMLEGEENRAGLRQLVEQVVKTHGYSQIDESESMRIIKGETASRTSFQRSAKGNVSILEASPDGKYIIIENTHRSKEEPIGEWKLKRKIDGKREIIYTFPRDFILMPGKSVKVWAREQGGMNSPPSQLVFEGENSFGTGLNVQTILFNREGEERATHIQRSSHPLN</sequence>
<dbReference type="Gene3D" id="1.20.5.500">
    <property type="entry name" value="Single helix bin"/>
    <property type="match status" value="1"/>
</dbReference>
<evidence type="ECO:0000313" key="8">
    <source>
        <dbReference type="WBParaSite" id="SMUV_0000188201-mRNA-1"/>
    </source>
</evidence>
<feature type="coiled-coil region" evidence="4">
    <location>
        <begin position="9"/>
        <end position="92"/>
    </location>
</feature>
<evidence type="ECO:0000259" key="6">
    <source>
        <dbReference type="PROSITE" id="PS51842"/>
    </source>
</evidence>
<dbReference type="GO" id="GO:0051664">
    <property type="term" value="P:nuclear pore localization"/>
    <property type="evidence" value="ECO:0007669"/>
    <property type="project" value="TreeGrafter"/>
</dbReference>
<dbReference type="GO" id="GO:0090435">
    <property type="term" value="P:protein localization to nuclear envelope"/>
    <property type="evidence" value="ECO:0007669"/>
    <property type="project" value="TreeGrafter"/>
</dbReference>
<evidence type="ECO:0000256" key="3">
    <source>
        <dbReference type="RuleBase" id="RU000685"/>
    </source>
</evidence>
<feature type="domain" description="LTD" evidence="5">
    <location>
        <begin position="299"/>
        <end position="417"/>
    </location>
</feature>
<dbReference type="GO" id="GO:0005652">
    <property type="term" value="C:nuclear lamina"/>
    <property type="evidence" value="ECO:0007669"/>
    <property type="project" value="TreeGrafter"/>
</dbReference>
<dbReference type="Pfam" id="PF00932">
    <property type="entry name" value="LTD"/>
    <property type="match status" value="1"/>
</dbReference>
<dbReference type="SUPFAM" id="SSF74853">
    <property type="entry name" value="Lamin A/C globular tail domain"/>
    <property type="match status" value="1"/>
</dbReference>
<dbReference type="InterPro" id="IPR001322">
    <property type="entry name" value="Lamin_tail_dom"/>
</dbReference>
<dbReference type="Gene3D" id="1.20.5.170">
    <property type="match status" value="1"/>
</dbReference>
<dbReference type="SUPFAM" id="SSF90257">
    <property type="entry name" value="Myosin rod fragments"/>
    <property type="match status" value="1"/>
</dbReference>
<evidence type="ECO:0000313" key="7">
    <source>
        <dbReference type="Proteomes" id="UP000046393"/>
    </source>
</evidence>
<keyword evidence="2 4" id="KW-0175">Coiled coil</keyword>
<dbReference type="GO" id="GO:0031507">
    <property type="term" value="P:heterochromatin formation"/>
    <property type="evidence" value="ECO:0007669"/>
    <property type="project" value="TreeGrafter"/>
</dbReference>
<keyword evidence="1 3" id="KW-0403">Intermediate filament</keyword>
<dbReference type="FunFam" id="1.20.5.170:FF:000058">
    <property type="entry name" value="Intermediate filament protein B"/>
    <property type="match status" value="1"/>
</dbReference>
<dbReference type="STRING" id="451379.A0A0N5ACK6"/>
<reference evidence="8" key="1">
    <citation type="submission" date="2017-02" db="UniProtKB">
        <authorList>
            <consortium name="WormBaseParasite"/>
        </authorList>
    </citation>
    <scope>IDENTIFICATION</scope>
</reference>
<dbReference type="InterPro" id="IPR018039">
    <property type="entry name" value="IF_conserved"/>
</dbReference>
<comment type="similarity">
    <text evidence="3">Belongs to the intermediate filament family.</text>
</comment>
<dbReference type="Gene3D" id="2.60.40.1260">
    <property type="entry name" value="Lamin Tail domain"/>
    <property type="match status" value="1"/>
</dbReference>
<protein>
    <submittedName>
        <fullName evidence="8">Intermediate filament tail domain protein</fullName>
    </submittedName>
</protein>
<organism evidence="7 8">
    <name type="scientific">Syphacia muris</name>
    <dbReference type="NCBI Taxonomy" id="451379"/>
    <lineage>
        <taxon>Eukaryota</taxon>
        <taxon>Metazoa</taxon>
        <taxon>Ecdysozoa</taxon>
        <taxon>Nematoda</taxon>
        <taxon>Chromadorea</taxon>
        <taxon>Rhabditida</taxon>
        <taxon>Spirurina</taxon>
        <taxon>Oxyuridomorpha</taxon>
        <taxon>Oxyuroidea</taxon>
        <taxon>Oxyuridae</taxon>
        <taxon>Syphacia</taxon>
    </lineage>
</organism>
<dbReference type="InterPro" id="IPR036415">
    <property type="entry name" value="Lamin_tail_dom_sf"/>
</dbReference>